<dbReference type="GO" id="GO:0009236">
    <property type="term" value="P:cobalamin biosynthetic process"/>
    <property type="evidence" value="ECO:0007669"/>
    <property type="project" value="UniProtKB-UniRule"/>
</dbReference>
<protein>
    <recommendedName>
        <fullName evidence="4 14">Corrinoid adenosyltransferase</fullName>
        <ecNumber evidence="3 14">2.5.1.17</ecNumber>
    </recommendedName>
    <alternativeName>
        <fullName evidence="9 14">Cob(II)alamin adenosyltransferase</fullName>
    </alternativeName>
    <alternativeName>
        <fullName evidence="11 14">Cob(II)yrinic acid a,c-diamide adenosyltransferase</fullName>
    </alternativeName>
    <alternativeName>
        <fullName evidence="10 14">Cobinamide/cobalamin adenosyltransferase</fullName>
    </alternativeName>
</protein>
<evidence type="ECO:0000256" key="2">
    <source>
        <dbReference type="ARBA" id="ARBA00007487"/>
    </source>
</evidence>
<evidence type="ECO:0000256" key="12">
    <source>
        <dbReference type="ARBA" id="ARBA00048555"/>
    </source>
</evidence>
<name>A0A552WMJ7_9MICO</name>
<evidence type="ECO:0000256" key="9">
    <source>
        <dbReference type="ARBA" id="ARBA00031529"/>
    </source>
</evidence>
<dbReference type="InterPro" id="IPR036451">
    <property type="entry name" value="CblAdoTrfase-like_sf"/>
</dbReference>
<keyword evidence="7 14" id="KW-0547">Nucleotide-binding</keyword>
<dbReference type="Proteomes" id="UP000318693">
    <property type="component" value="Unassembled WGS sequence"/>
</dbReference>
<dbReference type="GO" id="GO:0005524">
    <property type="term" value="F:ATP binding"/>
    <property type="evidence" value="ECO:0007669"/>
    <property type="project" value="UniProtKB-UniRule"/>
</dbReference>
<evidence type="ECO:0000256" key="10">
    <source>
        <dbReference type="ARBA" id="ARBA00033334"/>
    </source>
</evidence>
<organism evidence="16 17">
    <name type="scientific">Georgenia yuyongxinii</name>
    <dbReference type="NCBI Taxonomy" id="2589797"/>
    <lineage>
        <taxon>Bacteria</taxon>
        <taxon>Bacillati</taxon>
        <taxon>Actinomycetota</taxon>
        <taxon>Actinomycetes</taxon>
        <taxon>Micrococcales</taxon>
        <taxon>Bogoriellaceae</taxon>
        <taxon>Georgenia</taxon>
    </lineage>
</organism>
<keyword evidence="6 14" id="KW-0808">Transferase</keyword>
<evidence type="ECO:0000256" key="7">
    <source>
        <dbReference type="ARBA" id="ARBA00022741"/>
    </source>
</evidence>
<sequence length="241" mass="24980">MSMVIPPLDRPVDLGSECVVGTGDCGGTGGSMVAPMNGGGEPGPEHHDGDTGRIRLGGRGELPKTDLRVSAYVECDAANAAIGVAMAAAPLPRDVATMLVSVQNDLLDLVSDLGVPAVGAQRVQCRIVPAHVERLDRAVGYFAEQAGDLSGMVLPGGTVGAALLYQARAAVRRAEVAVWRAIEAHQDDVNRDIARYLNHLSTLLFVIARGANAEMGDAAWVPEFSVRPAPEASDGETAGGH</sequence>
<evidence type="ECO:0000256" key="14">
    <source>
        <dbReference type="RuleBase" id="RU366026"/>
    </source>
</evidence>
<dbReference type="UniPathway" id="UPA00148">
    <property type="reaction ID" value="UER00233"/>
</dbReference>
<dbReference type="EC" id="2.5.1.17" evidence="3 14"/>
<evidence type="ECO:0000256" key="6">
    <source>
        <dbReference type="ARBA" id="ARBA00022679"/>
    </source>
</evidence>
<evidence type="ECO:0000256" key="3">
    <source>
        <dbReference type="ARBA" id="ARBA00012454"/>
    </source>
</evidence>
<comment type="catalytic activity">
    <reaction evidence="12 14">
        <text>2 cob(II)yrinate a,c diamide + reduced [electron-transfer flavoprotein] + 2 ATP = 2 adenosylcob(III)yrinate a,c-diamide + 2 triphosphate + oxidized [electron-transfer flavoprotein] + 3 H(+)</text>
        <dbReference type="Rhea" id="RHEA:11528"/>
        <dbReference type="Rhea" id="RHEA-COMP:10685"/>
        <dbReference type="Rhea" id="RHEA-COMP:10686"/>
        <dbReference type="ChEBI" id="CHEBI:15378"/>
        <dbReference type="ChEBI" id="CHEBI:18036"/>
        <dbReference type="ChEBI" id="CHEBI:30616"/>
        <dbReference type="ChEBI" id="CHEBI:57692"/>
        <dbReference type="ChEBI" id="CHEBI:58307"/>
        <dbReference type="ChEBI" id="CHEBI:58503"/>
        <dbReference type="ChEBI" id="CHEBI:58537"/>
        <dbReference type="EC" id="2.5.1.17"/>
    </reaction>
</comment>
<dbReference type="SUPFAM" id="SSF89028">
    <property type="entry name" value="Cobalamin adenosyltransferase-like"/>
    <property type="match status" value="1"/>
</dbReference>
<comment type="catalytic activity">
    <reaction evidence="13 14">
        <text>2 cob(II)alamin + reduced [electron-transfer flavoprotein] + 2 ATP = 2 adenosylcob(III)alamin + 2 triphosphate + oxidized [electron-transfer flavoprotein] + 3 H(+)</text>
        <dbReference type="Rhea" id="RHEA:28671"/>
        <dbReference type="Rhea" id="RHEA-COMP:10685"/>
        <dbReference type="Rhea" id="RHEA-COMP:10686"/>
        <dbReference type="ChEBI" id="CHEBI:15378"/>
        <dbReference type="ChEBI" id="CHEBI:16304"/>
        <dbReference type="ChEBI" id="CHEBI:18036"/>
        <dbReference type="ChEBI" id="CHEBI:18408"/>
        <dbReference type="ChEBI" id="CHEBI:30616"/>
        <dbReference type="ChEBI" id="CHEBI:57692"/>
        <dbReference type="ChEBI" id="CHEBI:58307"/>
        <dbReference type="EC" id="2.5.1.17"/>
    </reaction>
</comment>
<dbReference type="GO" id="GO:0008817">
    <property type="term" value="F:corrinoid adenosyltransferase activity"/>
    <property type="evidence" value="ECO:0007669"/>
    <property type="project" value="UniProtKB-UniRule"/>
</dbReference>
<dbReference type="AlphaFoldDB" id="A0A552WMJ7"/>
<comment type="caution">
    <text evidence="16">The sequence shown here is derived from an EMBL/GenBank/DDBJ whole genome shotgun (WGS) entry which is preliminary data.</text>
</comment>
<evidence type="ECO:0000256" key="11">
    <source>
        <dbReference type="ARBA" id="ARBA00033354"/>
    </source>
</evidence>
<evidence type="ECO:0000313" key="16">
    <source>
        <dbReference type="EMBL" id="TRW44015.1"/>
    </source>
</evidence>
<dbReference type="Gene3D" id="1.20.1200.10">
    <property type="entry name" value="Cobalamin adenosyltransferase-like"/>
    <property type="match status" value="1"/>
</dbReference>
<proteinExistence type="inferred from homology"/>
<dbReference type="NCBIfam" id="TIGR00636">
    <property type="entry name" value="PduO_Nterm"/>
    <property type="match status" value="1"/>
</dbReference>
<dbReference type="Pfam" id="PF01923">
    <property type="entry name" value="Cob_adeno_trans"/>
    <property type="match status" value="1"/>
</dbReference>
<feature type="domain" description="Cobalamin adenosyltransferase-like" evidence="15">
    <location>
        <begin position="48"/>
        <end position="209"/>
    </location>
</feature>
<evidence type="ECO:0000256" key="4">
    <source>
        <dbReference type="ARBA" id="ARBA00020963"/>
    </source>
</evidence>
<dbReference type="InterPro" id="IPR029499">
    <property type="entry name" value="PduO-typ"/>
</dbReference>
<dbReference type="PANTHER" id="PTHR12213">
    <property type="entry name" value="CORRINOID ADENOSYLTRANSFERASE"/>
    <property type="match status" value="1"/>
</dbReference>
<evidence type="ECO:0000256" key="13">
    <source>
        <dbReference type="ARBA" id="ARBA00048692"/>
    </source>
</evidence>
<dbReference type="EMBL" id="VJXR01000057">
    <property type="protein sequence ID" value="TRW44015.1"/>
    <property type="molecule type" value="Genomic_DNA"/>
</dbReference>
<keyword evidence="17" id="KW-1185">Reference proteome</keyword>
<evidence type="ECO:0000256" key="1">
    <source>
        <dbReference type="ARBA" id="ARBA00005121"/>
    </source>
</evidence>
<evidence type="ECO:0000259" key="15">
    <source>
        <dbReference type="Pfam" id="PF01923"/>
    </source>
</evidence>
<keyword evidence="8 14" id="KW-0067">ATP-binding</keyword>
<accession>A0A552WMJ7</accession>
<comment type="pathway">
    <text evidence="1 14">Cofactor biosynthesis; adenosylcobalamin biosynthesis; adenosylcobalamin from cob(II)yrinate a,c-diamide: step 2/7.</text>
</comment>
<comment type="similarity">
    <text evidence="2 14">Belongs to the Cob(I)alamin adenosyltransferase family.</text>
</comment>
<evidence type="ECO:0000313" key="17">
    <source>
        <dbReference type="Proteomes" id="UP000318693"/>
    </source>
</evidence>
<reference evidence="16 17" key="1">
    <citation type="submission" date="2019-07" db="EMBL/GenBank/DDBJ databases">
        <title>Georgenia wutianyii sp. nov. and Georgenia *** sp. nov. isolated from plateau pika (Ochotona curzoniae) in the Qinghai-Tibet plateau of China.</title>
        <authorList>
            <person name="Tian Z."/>
        </authorList>
    </citation>
    <scope>NUCLEOTIDE SEQUENCE [LARGE SCALE GENOMIC DNA]</scope>
    <source>
        <strain evidence="16 17">Z446</strain>
    </source>
</reference>
<gene>
    <name evidence="16" type="ORF">FJ693_15310</name>
</gene>
<dbReference type="PANTHER" id="PTHR12213:SF0">
    <property type="entry name" value="CORRINOID ADENOSYLTRANSFERASE MMAB"/>
    <property type="match status" value="1"/>
</dbReference>
<evidence type="ECO:0000256" key="8">
    <source>
        <dbReference type="ARBA" id="ARBA00022840"/>
    </source>
</evidence>
<evidence type="ECO:0000256" key="5">
    <source>
        <dbReference type="ARBA" id="ARBA00022573"/>
    </source>
</evidence>
<keyword evidence="5 14" id="KW-0169">Cobalamin biosynthesis</keyword>
<dbReference type="InterPro" id="IPR016030">
    <property type="entry name" value="CblAdoTrfase-like"/>
</dbReference>